<comment type="cofactor">
    <cofactor evidence="1">
        <name>Mg(2+)</name>
        <dbReference type="ChEBI" id="CHEBI:18420"/>
    </cofactor>
</comment>
<evidence type="ECO:0000313" key="8">
    <source>
        <dbReference type="Proteomes" id="UP000184476"/>
    </source>
</evidence>
<gene>
    <name evidence="7" type="ORF">SAMN05444392_101446</name>
</gene>
<dbReference type="PANTHER" id="PTHR12001">
    <property type="entry name" value="GERANYLGERANYL PYROPHOSPHATE SYNTHASE"/>
    <property type="match status" value="1"/>
</dbReference>
<dbReference type="OrthoDB" id="9805316at2"/>
<dbReference type="SFLD" id="SFLDS00005">
    <property type="entry name" value="Isoprenoid_Synthase_Type_I"/>
    <property type="match status" value="1"/>
</dbReference>
<keyword evidence="8" id="KW-1185">Reference proteome</keyword>
<protein>
    <submittedName>
        <fullName evidence="7">Heptaprenyl diphosphate synthase</fullName>
    </submittedName>
</protein>
<dbReference type="GO" id="GO:0008299">
    <property type="term" value="P:isoprenoid biosynthetic process"/>
    <property type="evidence" value="ECO:0007669"/>
    <property type="project" value="InterPro"/>
</dbReference>
<dbReference type="PROSITE" id="PS00444">
    <property type="entry name" value="POLYPRENYL_SYNTHASE_2"/>
    <property type="match status" value="1"/>
</dbReference>
<evidence type="ECO:0000256" key="2">
    <source>
        <dbReference type="ARBA" id="ARBA00006706"/>
    </source>
</evidence>
<dbReference type="InterPro" id="IPR000092">
    <property type="entry name" value="Polyprenyl_synt"/>
</dbReference>
<dbReference type="RefSeq" id="WP_073151279.1">
    <property type="nucleotide sequence ID" value="NZ_FQVL01000001.1"/>
</dbReference>
<dbReference type="InterPro" id="IPR033749">
    <property type="entry name" value="Polyprenyl_synt_CS"/>
</dbReference>
<organism evidence="7 8">
    <name type="scientific">Seinonella peptonophila</name>
    <dbReference type="NCBI Taxonomy" id="112248"/>
    <lineage>
        <taxon>Bacteria</taxon>
        <taxon>Bacillati</taxon>
        <taxon>Bacillota</taxon>
        <taxon>Bacilli</taxon>
        <taxon>Bacillales</taxon>
        <taxon>Thermoactinomycetaceae</taxon>
        <taxon>Seinonella</taxon>
    </lineage>
</organism>
<reference evidence="7 8" key="1">
    <citation type="submission" date="2016-11" db="EMBL/GenBank/DDBJ databases">
        <authorList>
            <person name="Jaros S."/>
            <person name="Januszkiewicz K."/>
            <person name="Wedrychowicz H."/>
        </authorList>
    </citation>
    <scope>NUCLEOTIDE SEQUENCE [LARGE SCALE GENOMIC DNA]</scope>
    <source>
        <strain evidence="7 8">DSM 44666</strain>
    </source>
</reference>
<evidence type="ECO:0000256" key="5">
    <source>
        <dbReference type="ARBA" id="ARBA00022842"/>
    </source>
</evidence>
<dbReference type="STRING" id="112248.SAMN05444392_101446"/>
<evidence type="ECO:0000256" key="1">
    <source>
        <dbReference type="ARBA" id="ARBA00001946"/>
    </source>
</evidence>
<evidence type="ECO:0000256" key="3">
    <source>
        <dbReference type="ARBA" id="ARBA00022679"/>
    </source>
</evidence>
<dbReference type="InterPro" id="IPR008949">
    <property type="entry name" value="Isoprenoid_synthase_dom_sf"/>
</dbReference>
<dbReference type="CDD" id="cd00685">
    <property type="entry name" value="Trans_IPPS_HT"/>
    <property type="match status" value="1"/>
</dbReference>
<proteinExistence type="inferred from homology"/>
<dbReference type="PROSITE" id="PS00723">
    <property type="entry name" value="POLYPRENYL_SYNTHASE_1"/>
    <property type="match status" value="1"/>
</dbReference>
<dbReference type="GO" id="GO:0004659">
    <property type="term" value="F:prenyltransferase activity"/>
    <property type="evidence" value="ECO:0007669"/>
    <property type="project" value="InterPro"/>
</dbReference>
<sequence length="323" mass="36795">MNLQTIYRGMKKNLREIETGLFEALKSDHIELQEASHHLLHAGGKRIRPVFVLLSGQFGSPSFAQLKSIAIVLELIHMATLVHDDVIDNAETRRGKPTVKAKWDNRIALLSGDYILACALQELCKFQDQRIHRVLSHEMLEMCRGEIEQIRDLYQAELTIHRYLQRIKRKTALLIMVSCQLGAMVSQTSEQVEQVLRSYGYYIGMAFQMIDDILDFTGTDKELGKPAGSDLKTGNVTLPVIYALKHLDPVKRKQIVDYLAHKGQSDNLTEVLEIVKTSGGIEFANQLANRYLHKALAVLDKLPKQKERDSLQRIAEFIVKRTY</sequence>
<keyword evidence="4" id="KW-0479">Metal-binding</keyword>
<evidence type="ECO:0000256" key="6">
    <source>
        <dbReference type="RuleBase" id="RU004466"/>
    </source>
</evidence>
<name>A0A1M4TFU1_9BACL</name>
<dbReference type="Gene3D" id="1.10.600.10">
    <property type="entry name" value="Farnesyl Diphosphate Synthase"/>
    <property type="match status" value="1"/>
</dbReference>
<dbReference type="GO" id="GO:0046872">
    <property type="term" value="F:metal ion binding"/>
    <property type="evidence" value="ECO:0007669"/>
    <property type="project" value="UniProtKB-KW"/>
</dbReference>
<dbReference type="EMBL" id="FQVL01000001">
    <property type="protein sequence ID" value="SHE43258.1"/>
    <property type="molecule type" value="Genomic_DNA"/>
</dbReference>
<comment type="similarity">
    <text evidence="2 6">Belongs to the FPP/GGPP synthase family.</text>
</comment>
<keyword evidence="5" id="KW-0460">Magnesium</keyword>
<dbReference type="Proteomes" id="UP000184476">
    <property type="component" value="Unassembled WGS sequence"/>
</dbReference>
<keyword evidence="3 6" id="KW-0808">Transferase</keyword>
<dbReference type="AlphaFoldDB" id="A0A1M4TFU1"/>
<accession>A0A1M4TFU1</accession>
<dbReference type="Pfam" id="PF00348">
    <property type="entry name" value="polyprenyl_synt"/>
    <property type="match status" value="1"/>
</dbReference>
<dbReference type="SUPFAM" id="SSF48576">
    <property type="entry name" value="Terpenoid synthases"/>
    <property type="match status" value="1"/>
</dbReference>
<evidence type="ECO:0000313" key="7">
    <source>
        <dbReference type="EMBL" id="SHE43258.1"/>
    </source>
</evidence>
<evidence type="ECO:0000256" key="4">
    <source>
        <dbReference type="ARBA" id="ARBA00022723"/>
    </source>
</evidence>
<dbReference type="PANTHER" id="PTHR12001:SF69">
    <property type="entry name" value="ALL TRANS-POLYPRENYL-DIPHOSPHATE SYNTHASE PDSS1"/>
    <property type="match status" value="1"/>
</dbReference>